<sequence>MNRETTESLVAGIEEWVRLESPTHDPERVGQMMRMAERQARRLGLNACIETLDGDVGPLLRVSNRKPGDERAGILILAHLDTVHPVGTLSQNPIRIEGDRLYGPGTYDMKAGAYLALAALGQATANGGTALPVDYLFSPDEETGSHASRASIERHAAGARCVLVTEPARAEGGRCVTARKGTGMARLTARGRPAHAGVAHEKGRSAIKEMAHQVLALEAMTDYARGITVSVGTLNGGTATNVVPGECRAVVDFRVPDREAAELVLSRIRALTAVDPDVELIVKAELNRPPMTRSEGTAQLLAVAQGCARRAGFQLDEAPMTGGGSDANFTAALGVPTIDGIGADGDGAHTLQEHVLVSTLGKRLEFWRLLLTELN</sequence>
<keyword evidence="4" id="KW-0862">Zinc</keyword>
<evidence type="ECO:0000256" key="2">
    <source>
        <dbReference type="ARBA" id="ARBA00022723"/>
    </source>
</evidence>
<dbReference type="Proteomes" id="UP000559809">
    <property type="component" value="Unassembled WGS sequence"/>
</dbReference>
<organism evidence="7 8">
    <name type="scientific">Parapusillimonas granuli</name>
    <dbReference type="NCBI Taxonomy" id="380911"/>
    <lineage>
        <taxon>Bacteria</taxon>
        <taxon>Pseudomonadati</taxon>
        <taxon>Pseudomonadota</taxon>
        <taxon>Betaproteobacteria</taxon>
        <taxon>Burkholderiales</taxon>
        <taxon>Alcaligenaceae</taxon>
        <taxon>Parapusillimonas</taxon>
    </lineage>
</organism>
<evidence type="ECO:0000256" key="4">
    <source>
        <dbReference type="ARBA" id="ARBA00022833"/>
    </source>
</evidence>
<dbReference type="Pfam" id="PF07687">
    <property type="entry name" value="M20_dimer"/>
    <property type="match status" value="1"/>
</dbReference>
<dbReference type="InterPro" id="IPR001261">
    <property type="entry name" value="ArgE/DapE_CS"/>
</dbReference>
<accession>A0A853FW32</accession>
<feature type="domain" description="Peptidase M20 dimerisation" evidence="6">
    <location>
        <begin position="177"/>
        <end position="271"/>
    </location>
</feature>
<dbReference type="InterPro" id="IPR050072">
    <property type="entry name" value="Peptidase_M20A"/>
</dbReference>
<dbReference type="GO" id="GO:0046872">
    <property type="term" value="F:metal ion binding"/>
    <property type="evidence" value="ECO:0007669"/>
    <property type="project" value="UniProtKB-KW"/>
</dbReference>
<protein>
    <submittedName>
        <fullName evidence="7">M20 family metallopeptidase</fullName>
    </submittedName>
</protein>
<dbReference type="SUPFAM" id="SSF53187">
    <property type="entry name" value="Zn-dependent exopeptidases"/>
    <property type="match status" value="1"/>
</dbReference>
<evidence type="ECO:0000259" key="6">
    <source>
        <dbReference type="Pfam" id="PF07687"/>
    </source>
</evidence>
<dbReference type="AlphaFoldDB" id="A0A853FW32"/>
<keyword evidence="3" id="KW-0378">Hydrolase</keyword>
<comment type="cofactor">
    <cofactor evidence="1">
        <name>Zn(2+)</name>
        <dbReference type="ChEBI" id="CHEBI:29105"/>
    </cofactor>
</comment>
<reference evidence="7 8" key="1">
    <citation type="submission" date="2020-07" db="EMBL/GenBank/DDBJ databases">
        <title>Taxonomic revisions and descriptions of new bacterial species based on genomic comparisons in the high-G+C-content subgroup of the family Alcaligenaceae.</title>
        <authorList>
            <person name="Szabo A."/>
            <person name="Felfoldi T."/>
        </authorList>
    </citation>
    <scope>NUCLEOTIDE SEQUENCE [LARGE SCALE GENOMIC DNA]</scope>
    <source>
        <strain evidence="7 8">LMG 24012</strain>
    </source>
</reference>
<evidence type="ECO:0000256" key="1">
    <source>
        <dbReference type="ARBA" id="ARBA00001947"/>
    </source>
</evidence>
<name>A0A853FW32_9BURK</name>
<feature type="active site" description="Proton acceptor" evidence="5">
    <location>
        <position position="141"/>
    </location>
</feature>
<dbReference type="InterPro" id="IPR011650">
    <property type="entry name" value="Peptidase_M20_dimer"/>
</dbReference>
<comment type="caution">
    <text evidence="7">The sequence shown here is derived from an EMBL/GenBank/DDBJ whole genome shotgun (WGS) entry which is preliminary data.</text>
</comment>
<dbReference type="EMBL" id="JACCEM010000002">
    <property type="protein sequence ID" value="NYT48367.1"/>
    <property type="molecule type" value="Genomic_DNA"/>
</dbReference>
<keyword evidence="8" id="KW-1185">Reference proteome</keyword>
<evidence type="ECO:0000256" key="3">
    <source>
        <dbReference type="ARBA" id="ARBA00022801"/>
    </source>
</evidence>
<gene>
    <name evidence="7" type="ORF">H0A72_03495</name>
</gene>
<dbReference type="PANTHER" id="PTHR43808">
    <property type="entry name" value="ACETYLORNITHINE DEACETYLASE"/>
    <property type="match status" value="1"/>
</dbReference>
<dbReference type="InterPro" id="IPR002933">
    <property type="entry name" value="Peptidase_M20"/>
</dbReference>
<dbReference type="RefSeq" id="WP_180153684.1">
    <property type="nucleotide sequence ID" value="NZ_JACCEM010000002.1"/>
</dbReference>
<dbReference type="SUPFAM" id="SSF55031">
    <property type="entry name" value="Bacterial exopeptidase dimerisation domain"/>
    <property type="match status" value="1"/>
</dbReference>
<dbReference type="Gene3D" id="3.30.70.360">
    <property type="match status" value="1"/>
</dbReference>
<evidence type="ECO:0000256" key="5">
    <source>
        <dbReference type="PIRSR" id="PIRSR037238-1"/>
    </source>
</evidence>
<dbReference type="GO" id="GO:0016787">
    <property type="term" value="F:hydrolase activity"/>
    <property type="evidence" value="ECO:0007669"/>
    <property type="project" value="UniProtKB-KW"/>
</dbReference>
<evidence type="ECO:0000313" key="8">
    <source>
        <dbReference type="Proteomes" id="UP000559809"/>
    </source>
</evidence>
<dbReference type="Gene3D" id="3.40.630.10">
    <property type="entry name" value="Zn peptidases"/>
    <property type="match status" value="1"/>
</dbReference>
<dbReference type="InterPro" id="IPR036264">
    <property type="entry name" value="Bact_exopeptidase_dim_dom"/>
</dbReference>
<keyword evidence="2" id="KW-0479">Metal-binding</keyword>
<evidence type="ECO:0000313" key="7">
    <source>
        <dbReference type="EMBL" id="NYT48367.1"/>
    </source>
</evidence>
<feature type="active site" evidence="5">
    <location>
        <position position="81"/>
    </location>
</feature>
<dbReference type="InterPro" id="IPR017150">
    <property type="entry name" value="Pept_M20_glutamate_carboxypep"/>
</dbReference>
<dbReference type="Pfam" id="PF01546">
    <property type="entry name" value="Peptidase_M20"/>
    <property type="match status" value="1"/>
</dbReference>
<dbReference type="PIRSF" id="PIRSF037238">
    <property type="entry name" value="Carboxypeptidase_G2"/>
    <property type="match status" value="1"/>
</dbReference>
<dbReference type="PROSITE" id="PS00758">
    <property type="entry name" value="ARGE_DAPE_CPG2_1"/>
    <property type="match status" value="1"/>
</dbReference>
<dbReference type="PANTHER" id="PTHR43808:SF9">
    <property type="entry name" value="BLL0789 PROTEIN"/>
    <property type="match status" value="1"/>
</dbReference>
<proteinExistence type="predicted"/>
<dbReference type="CDD" id="cd03885">
    <property type="entry name" value="M20_CPDG2"/>
    <property type="match status" value="1"/>
</dbReference>